<evidence type="ECO:0000256" key="2">
    <source>
        <dbReference type="ARBA" id="ARBA00004496"/>
    </source>
</evidence>
<keyword evidence="7 12" id="KW-0963">Cytoplasm</keyword>
<dbReference type="InterPro" id="IPR011060">
    <property type="entry name" value="RibuloseP-bd_barrel"/>
</dbReference>
<evidence type="ECO:0000256" key="12">
    <source>
        <dbReference type="HAMAP-Rule" id="MF_01014"/>
    </source>
</evidence>
<dbReference type="InterPro" id="IPR006063">
    <property type="entry name" value="HisA_bact_arch"/>
</dbReference>
<keyword evidence="16" id="KW-1185">Reference proteome</keyword>
<feature type="active site" description="Proton acceptor" evidence="12">
    <location>
        <position position="8"/>
    </location>
</feature>
<feature type="active site" description="Proton donor" evidence="12">
    <location>
        <position position="129"/>
    </location>
</feature>
<keyword evidence="9 12" id="KW-0368">Histidine biosynthesis</keyword>
<dbReference type="GO" id="GO:0000105">
    <property type="term" value="P:L-histidine biosynthetic process"/>
    <property type="evidence" value="ECO:0007669"/>
    <property type="project" value="UniProtKB-UniRule"/>
</dbReference>
<dbReference type="OrthoDB" id="9807749at2"/>
<evidence type="ECO:0000256" key="8">
    <source>
        <dbReference type="ARBA" id="ARBA00022605"/>
    </source>
</evidence>
<accession>C8W202</accession>
<dbReference type="InterPro" id="IPR044524">
    <property type="entry name" value="Isoase_HisA-like"/>
</dbReference>
<dbReference type="STRING" id="485916.Dtox_0756"/>
<protein>
    <recommendedName>
        <fullName evidence="6 12">1-(5-phosphoribosyl)-5-[(5-phosphoribosylamino)methylideneamino] imidazole-4-carboxamide isomerase</fullName>
        <ecNumber evidence="5 12">5.3.1.16</ecNumber>
    </recommendedName>
    <alternativeName>
        <fullName evidence="11 12">Phosphoribosylformimino-5-aminoimidazole carboxamide ribotide isomerase</fullName>
    </alternativeName>
</protein>
<dbReference type="CDD" id="cd04732">
    <property type="entry name" value="HisA"/>
    <property type="match status" value="1"/>
</dbReference>
<dbReference type="HOGENOM" id="CLU_048577_1_1_9"/>
<dbReference type="FunFam" id="3.20.20.70:FF:000009">
    <property type="entry name" value="1-(5-phosphoribosyl)-5-[(5-phosphoribosylamino)methylideneamino] imidazole-4-carboxamide isomerase"/>
    <property type="match status" value="1"/>
</dbReference>
<dbReference type="InterPro" id="IPR013785">
    <property type="entry name" value="Aldolase_TIM"/>
</dbReference>
<dbReference type="HAMAP" id="MF_01014">
    <property type="entry name" value="HisA"/>
    <property type="match status" value="1"/>
</dbReference>
<name>C8W202_DESAS</name>
<evidence type="ECO:0000256" key="9">
    <source>
        <dbReference type="ARBA" id="ARBA00023102"/>
    </source>
</evidence>
<evidence type="ECO:0000256" key="14">
    <source>
        <dbReference type="RuleBase" id="RU003658"/>
    </source>
</evidence>
<evidence type="ECO:0000313" key="15">
    <source>
        <dbReference type="EMBL" id="ACV61666.1"/>
    </source>
</evidence>
<evidence type="ECO:0000256" key="7">
    <source>
        <dbReference type="ARBA" id="ARBA00022490"/>
    </source>
</evidence>
<comment type="catalytic activity">
    <reaction evidence="1 12 14">
        <text>1-(5-phospho-beta-D-ribosyl)-5-[(5-phospho-beta-D-ribosylamino)methylideneamino]imidazole-4-carboxamide = 5-[(5-phospho-1-deoxy-D-ribulos-1-ylimino)methylamino]-1-(5-phospho-beta-D-ribosyl)imidazole-4-carboxamide</text>
        <dbReference type="Rhea" id="RHEA:15469"/>
        <dbReference type="ChEBI" id="CHEBI:58435"/>
        <dbReference type="ChEBI" id="CHEBI:58525"/>
        <dbReference type="EC" id="5.3.1.16"/>
    </reaction>
</comment>
<evidence type="ECO:0000256" key="13">
    <source>
        <dbReference type="RuleBase" id="RU003657"/>
    </source>
</evidence>
<evidence type="ECO:0000256" key="11">
    <source>
        <dbReference type="ARBA" id="ARBA00030547"/>
    </source>
</evidence>
<reference evidence="15 16" key="1">
    <citation type="journal article" date="2009" name="Stand. Genomic Sci.">
        <title>Complete genome sequence of Desulfotomaculum acetoxidans type strain (5575).</title>
        <authorList>
            <person name="Spring S."/>
            <person name="Lapidus A."/>
            <person name="Schroder M."/>
            <person name="Gleim D."/>
            <person name="Sims D."/>
            <person name="Meincke L."/>
            <person name="Glavina Del Rio T."/>
            <person name="Tice H."/>
            <person name="Copeland A."/>
            <person name="Cheng J.F."/>
            <person name="Lucas S."/>
            <person name="Chen F."/>
            <person name="Nolan M."/>
            <person name="Bruce D."/>
            <person name="Goodwin L."/>
            <person name="Pitluck S."/>
            <person name="Ivanova N."/>
            <person name="Mavromatis K."/>
            <person name="Mikhailova N."/>
            <person name="Pati A."/>
            <person name="Chen A."/>
            <person name="Palaniappan K."/>
            <person name="Land M."/>
            <person name="Hauser L."/>
            <person name="Chang Y.J."/>
            <person name="Jeffries C.D."/>
            <person name="Chain P."/>
            <person name="Saunders E."/>
            <person name="Brettin T."/>
            <person name="Detter J.C."/>
            <person name="Goker M."/>
            <person name="Bristow J."/>
            <person name="Eisen J.A."/>
            <person name="Markowitz V."/>
            <person name="Hugenholtz P."/>
            <person name="Kyrpides N.C."/>
            <person name="Klenk H.P."/>
            <person name="Han C."/>
        </authorList>
    </citation>
    <scope>NUCLEOTIDE SEQUENCE [LARGE SCALE GENOMIC DNA]</scope>
    <source>
        <strain evidence="16">ATCC 49208 / DSM 771 / VKM B-1644</strain>
    </source>
</reference>
<keyword evidence="10 12" id="KW-0413">Isomerase</keyword>
<evidence type="ECO:0000256" key="3">
    <source>
        <dbReference type="ARBA" id="ARBA00005133"/>
    </source>
</evidence>
<comment type="similarity">
    <text evidence="4 12 13">Belongs to the HisA/HisF family.</text>
</comment>
<dbReference type="GO" id="GO:0003949">
    <property type="term" value="F:1-(5-phosphoribosyl)-5-[(5-phosphoribosylamino)methylideneamino]imidazole-4-carboxamide isomerase activity"/>
    <property type="evidence" value="ECO:0007669"/>
    <property type="project" value="UniProtKB-UniRule"/>
</dbReference>
<dbReference type="GO" id="GO:0000162">
    <property type="term" value="P:L-tryptophan biosynthetic process"/>
    <property type="evidence" value="ECO:0007669"/>
    <property type="project" value="TreeGrafter"/>
</dbReference>
<evidence type="ECO:0000256" key="6">
    <source>
        <dbReference type="ARBA" id="ARBA00018464"/>
    </source>
</evidence>
<keyword evidence="8 12" id="KW-0028">Amino-acid biosynthesis</keyword>
<dbReference type="Pfam" id="PF00977">
    <property type="entry name" value="His_biosynth"/>
    <property type="match status" value="1"/>
</dbReference>
<dbReference type="NCBIfam" id="NF010112">
    <property type="entry name" value="PRK13585.1"/>
    <property type="match status" value="1"/>
</dbReference>
<dbReference type="EMBL" id="CP001720">
    <property type="protein sequence ID" value="ACV61666.1"/>
    <property type="molecule type" value="Genomic_DNA"/>
</dbReference>
<dbReference type="NCBIfam" id="TIGR00007">
    <property type="entry name" value="1-(5-phosphoribosyl)-5-[(5-phosphoribosylamino)methylideneamino]imidazole-4-carboxamide isomerase"/>
    <property type="match status" value="1"/>
</dbReference>
<dbReference type="InterPro" id="IPR023016">
    <property type="entry name" value="HisA/PriA"/>
</dbReference>
<evidence type="ECO:0000256" key="4">
    <source>
        <dbReference type="ARBA" id="ARBA00009667"/>
    </source>
</evidence>
<organism evidence="15 16">
    <name type="scientific">Desulfofarcimen acetoxidans (strain ATCC 49208 / DSM 771 / KCTC 5769 / VKM B-1644 / 5575)</name>
    <name type="common">Desulfotomaculum acetoxidans</name>
    <dbReference type="NCBI Taxonomy" id="485916"/>
    <lineage>
        <taxon>Bacteria</taxon>
        <taxon>Bacillati</taxon>
        <taxon>Bacillota</taxon>
        <taxon>Clostridia</taxon>
        <taxon>Eubacteriales</taxon>
        <taxon>Peptococcaceae</taxon>
        <taxon>Desulfofarcimen</taxon>
    </lineage>
</organism>
<comment type="subcellular location">
    <subcellularLocation>
        <location evidence="2 12 14">Cytoplasm</location>
    </subcellularLocation>
</comment>
<dbReference type="SUPFAM" id="SSF51366">
    <property type="entry name" value="Ribulose-phoshate binding barrel"/>
    <property type="match status" value="1"/>
</dbReference>
<proteinExistence type="inferred from homology"/>
<dbReference type="AlphaFoldDB" id="C8W202"/>
<dbReference type="PANTHER" id="PTHR43090:SF2">
    <property type="entry name" value="1-(5-PHOSPHORIBOSYL)-5-[(5-PHOSPHORIBOSYLAMINO)METHYLIDENEAMINO] IMIDAZOLE-4-CARBOXAMIDE ISOMERASE"/>
    <property type="match status" value="1"/>
</dbReference>
<dbReference type="UniPathway" id="UPA00031">
    <property type="reaction ID" value="UER00009"/>
</dbReference>
<dbReference type="KEGG" id="dae:Dtox_0756"/>
<dbReference type="Proteomes" id="UP000002217">
    <property type="component" value="Chromosome"/>
</dbReference>
<evidence type="ECO:0000256" key="5">
    <source>
        <dbReference type="ARBA" id="ARBA00012550"/>
    </source>
</evidence>
<dbReference type="GO" id="GO:0005737">
    <property type="term" value="C:cytoplasm"/>
    <property type="evidence" value="ECO:0007669"/>
    <property type="project" value="UniProtKB-SubCell"/>
</dbReference>
<dbReference type="Gene3D" id="3.20.20.70">
    <property type="entry name" value="Aldolase class I"/>
    <property type="match status" value="1"/>
</dbReference>
<dbReference type="PANTHER" id="PTHR43090">
    <property type="entry name" value="1-(5-PHOSPHORIBOSYL)-5-[(5-PHOSPHORIBOSYLAMINO)METHYLIDENEAMINO] IMIDAZOLE-4-CARBOXAMIDE ISOMERASE"/>
    <property type="match status" value="1"/>
</dbReference>
<dbReference type="RefSeq" id="WP_015756384.1">
    <property type="nucleotide sequence ID" value="NC_013216.1"/>
</dbReference>
<gene>
    <name evidence="12" type="primary">hisA</name>
    <name evidence="15" type="ordered locus">Dtox_0756</name>
</gene>
<evidence type="ECO:0000256" key="1">
    <source>
        <dbReference type="ARBA" id="ARBA00000901"/>
    </source>
</evidence>
<dbReference type="EC" id="5.3.1.16" evidence="5 12"/>
<evidence type="ECO:0000256" key="10">
    <source>
        <dbReference type="ARBA" id="ARBA00023235"/>
    </source>
</evidence>
<comment type="pathway">
    <text evidence="3 12 14">Amino-acid biosynthesis; L-histidine biosynthesis; L-histidine from 5-phospho-alpha-D-ribose 1-diphosphate: step 4/9.</text>
</comment>
<evidence type="ECO:0000313" key="16">
    <source>
        <dbReference type="Proteomes" id="UP000002217"/>
    </source>
</evidence>
<sequence length="242" mass="25633">MLIIPAIDLREGRCVRLVEGRLDQETIYSDDPVAMALSWQQQGAEYLHVVDLDGAFAGAPKNLAIIKNIIAAVDIPVEVGGGIRNLEAIEELLGSGASRVVLGTVAIRNPELVQEACQKFGEGIVVGIDAKNGKVAIQGWGITVEKTALELALEMKKLGVQRVLFTDIKRDGTLQGPNLEATGDLARKSGLKVIASGGVSVLEDLKELKKLEADGVDSVIMGKALYAGTIKLKDALALAEAK</sequence>
<dbReference type="eggNOG" id="COG0106">
    <property type="taxonomic scope" value="Bacteria"/>
</dbReference>
<dbReference type="InterPro" id="IPR006062">
    <property type="entry name" value="His_biosynth"/>
</dbReference>